<dbReference type="AlphaFoldDB" id="A0A7G5BWN3"/>
<dbReference type="Proteomes" id="UP000515679">
    <property type="component" value="Chromosome"/>
</dbReference>
<feature type="domain" description="PilZ" evidence="1">
    <location>
        <begin position="161"/>
        <end position="271"/>
    </location>
</feature>
<dbReference type="GO" id="GO:0035438">
    <property type="term" value="F:cyclic-di-GMP binding"/>
    <property type="evidence" value="ECO:0007669"/>
    <property type="project" value="InterPro"/>
</dbReference>
<dbReference type="InterPro" id="IPR009875">
    <property type="entry name" value="PilZ_domain"/>
</dbReference>
<name>A0A7G5BWN3_9BACL</name>
<sequence length="277" mass="31999">MNVLAAIIFPTAWLSLKYYHNLSSSTLYYIVQLYNMKSYCNSFKINPMVMTMEWDQASLKGIISPQMYISLILVGIRKDATPFCFEERFSLVSMNKQELVVSFDYTGANPFDQLQSVHFTELSFRNRGVLYHTITEFIRIDYRQSLCLITLRTPTQLTQQQHRRFPRVILTDKMPAQCRIVGLRQKVIHHGASFPIQIVEISEGGLSFISSVRLFYPIYLQFHFSLPSGARILELNGEIVRINPFGNDAYRAAAEFRDVPEDIQSLLADYCIDCMSK</sequence>
<keyword evidence="3" id="KW-1185">Reference proteome</keyword>
<dbReference type="Gene3D" id="2.40.10.220">
    <property type="entry name" value="predicted glycosyltransferase like domains"/>
    <property type="match status" value="1"/>
</dbReference>
<dbReference type="EMBL" id="CP041969">
    <property type="protein sequence ID" value="QMV41367.1"/>
    <property type="molecule type" value="Genomic_DNA"/>
</dbReference>
<reference evidence="2 3" key="1">
    <citation type="submission" date="2019-07" db="EMBL/GenBank/DDBJ databases">
        <authorList>
            <person name="Kim J.K."/>
            <person name="Cheong H.-M."/>
            <person name="Choi Y."/>
            <person name="Hwang K.J."/>
            <person name="Lee S."/>
            <person name="Choi C."/>
        </authorList>
    </citation>
    <scope>NUCLEOTIDE SEQUENCE [LARGE SCALE GENOMIC DNA]</scope>
    <source>
        <strain evidence="2 3">KS 22</strain>
    </source>
</reference>
<evidence type="ECO:0000259" key="1">
    <source>
        <dbReference type="Pfam" id="PF07238"/>
    </source>
</evidence>
<evidence type="ECO:0000313" key="2">
    <source>
        <dbReference type="EMBL" id="QMV41367.1"/>
    </source>
</evidence>
<evidence type="ECO:0000313" key="3">
    <source>
        <dbReference type="Proteomes" id="UP000515679"/>
    </source>
</evidence>
<accession>A0A7G5BWN3</accession>
<organism evidence="2 3">
    <name type="scientific">Cohnella cholangitidis</name>
    <dbReference type="NCBI Taxonomy" id="2598458"/>
    <lineage>
        <taxon>Bacteria</taxon>
        <taxon>Bacillati</taxon>
        <taxon>Bacillota</taxon>
        <taxon>Bacilli</taxon>
        <taxon>Bacillales</taxon>
        <taxon>Paenibacillaceae</taxon>
        <taxon>Cohnella</taxon>
    </lineage>
</organism>
<proteinExistence type="predicted"/>
<gene>
    <name evidence="2" type="ORF">FPL14_09320</name>
</gene>
<protein>
    <submittedName>
        <fullName evidence="2">PilZ domain-containing protein</fullName>
    </submittedName>
</protein>
<dbReference type="Pfam" id="PF07238">
    <property type="entry name" value="PilZ"/>
    <property type="match status" value="1"/>
</dbReference>
<dbReference type="KEGG" id="cchl:FPL14_09320"/>